<sequence>MNDVTAVLDQAIAEAFRPQTPAVCEIQIAGEPGSGRTRMLKQLAAQAQKRGLAVVWNPSGAPADARPLVCLDDNGLAGALPVSVPPASAVVARTVLPEQPVSERAYRIGTAPLTREQFAGLLGSGLSVERRCLLYELTRGLPGWLPTLASLSDLELRALARTGLFAAPLSQHAREPAWLSPDERELASAAAVLGDPFDVTLVATVARRKVAAVLPALDALVERGVISAHIVGTPLFRFRHPLVRAVVYARIPPGARIAAHARAAEVLHEAGADPVERAVHVTRSAAPGDLPAVRLLADAADRAVGSSPERAVEWLRAARRIAPFDVPSSLRRRLAVSLWQAAEHSGDHRARRELLPELGALEDPTVMADLRARLAIDLGRHDEARELLAGGLRAASEDMAPPLRLRLALMAAVRSEIPTVRGLLAEDTRPEAAAVVALAGAMADHSTTYRTGAAAAGAFLHGLDGTALAEHLETVVRLGWAANFAEDFSAAAGLFARGSRAARRAGRSGLLPRLLLGHGWALLALGRLEEALRAAEDCETRAGTLHRPDLAGPARLLRSSVLAWRDGRRGTATVAMTSAMPAPERLWWAVVPPEGVPDVPGRGNDMRTENAPGREAHDLCARADTADDDSALGLLNEAVSGFAGQGMALWECRTRLLLSQRLARAGRLPEAAEEAGRAKALAVATGSAWLRRAAIDQQRAIGGRRPRADAALRSALSARESEIVGMVRLGLPNRDIADTLVISVKTVEAHLTRIFRKTGVRSRTALAAAAGGAARGWAGRG</sequence>
<dbReference type="SMART" id="SM00421">
    <property type="entry name" value="HTH_LUXR"/>
    <property type="match status" value="1"/>
</dbReference>
<evidence type="ECO:0000313" key="6">
    <source>
        <dbReference type="Proteomes" id="UP001180754"/>
    </source>
</evidence>
<dbReference type="Pfam" id="PF00196">
    <property type="entry name" value="GerE"/>
    <property type="match status" value="1"/>
</dbReference>
<dbReference type="CDD" id="cd06170">
    <property type="entry name" value="LuxR_C_like"/>
    <property type="match status" value="1"/>
</dbReference>
<accession>A0ABU2XMB0</accession>
<keyword evidence="6" id="KW-1185">Reference proteome</keyword>
<dbReference type="RefSeq" id="WP_311727556.1">
    <property type="nucleotide sequence ID" value="NZ_JAVRFD010000017.1"/>
</dbReference>
<evidence type="ECO:0000256" key="2">
    <source>
        <dbReference type="ARBA" id="ARBA00023125"/>
    </source>
</evidence>
<dbReference type="PROSITE" id="PS50043">
    <property type="entry name" value="HTH_LUXR_2"/>
    <property type="match status" value="1"/>
</dbReference>
<dbReference type="PANTHER" id="PTHR44688">
    <property type="entry name" value="DNA-BINDING TRANSCRIPTIONAL ACTIVATOR DEVR_DOSR"/>
    <property type="match status" value="1"/>
</dbReference>
<dbReference type="Gene3D" id="1.10.10.10">
    <property type="entry name" value="Winged helix-like DNA-binding domain superfamily/Winged helix DNA-binding domain"/>
    <property type="match status" value="1"/>
</dbReference>
<organism evidence="5 6">
    <name type="scientific">Streptomyces lonegramiae</name>
    <dbReference type="NCBI Taxonomy" id="3075524"/>
    <lineage>
        <taxon>Bacteria</taxon>
        <taxon>Bacillati</taxon>
        <taxon>Actinomycetota</taxon>
        <taxon>Actinomycetes</taxon>
        <taxon>Kitasatosporales</taxon>
        <taxon>Streptomycetaceae</taxon>
        <taxon>Streptomyces</taxon>
    </lineage>
</organism>
<dbReference type="EMBL" id="JAVRFD010000017">
    <property type="protein sequence ID" value="MDT0547053.1"/>
    <property type="molecule type" value="Genomic_DNA"/>
</dbReference>
<name>A0ABU2XMB0_9ACTN</name>
<protein>
    <submittedName>
        <fullName evidence="5">LuxR C-terminal-related transcriptional regulator</fullName>
    </submittedName>
</protein>
<keyword evidence="2" id="KW-0238">DNA-binding</keyword>
<dbReference type="InterPro" id="IPR000792">
    <property type="entry name" value="Tscrpt_reg_LuxR_C"/>
</dbReference>
<keyword evidence="1" id="KW-0805">Transcription regulation</keyword>
<dbReference type="InterPro" id="IPR016032">
    <property type="entry name" value="Sig_transdc_resp-reg_C-effctor"/>
</dbReference>
<keyword evidence="3" id="KW-0804">Transcription</keyword>
<dbReference type="InterPro" id="IPR036388">
    <property type="entry name" value="WH-like_DNA-bd_sf"/>
</dbReference>
<proteinExistence type="predicted"/>
<dbReference type="PRINTS" id="PR00038">
    <property type="entry name" value="HTHLUXR"/>
</dbReference>
<comment type="caution">
    <text evidence="5">The sequence shown here is derived from an EMBL/GenBank/DDBJ whole genome shotgun (WGS) entry which is preliminary data.</text>
</comment>
<evidence type="ECO:0000313" key="5">
    <source>
        <dbReference type="EMBL" id="MDT0547053.1"/>
    </source>
</evidence>
<evidence type="ECO:0000256" key="1">
    <source>
        <dbReference type="ARBA" id="ARBA00023015"/>
    </source>
</evidence>
<feature type="domain" description="HTH luxR-type" evidence="4">
    <location>
        <begin position="709"/>
        <end position="774"/>
    </location>
</feature>
<dbReference type="PANTHER" id="PTHR44688:SF16">
    <property type="entry name" value="DNA-BINDING TRANSCRIPTIONAL ACTIVATOR DEVR_DOSR"/>
    <property type="match status" value="1"/>
</dbReference>
<reference evidence="5" key="1">
    <citation type="submission" date="2024-05" db="EMBL/GenBank/DDBJ databases">
        <title>30 novel species of actinomycetes from the DSMZ collection.</title>
        <authorList>
            <person name="Nouioui I."/>
        </authorList>
    </citation>
    <scope>NUCLEOTIDE SEQUENCE</scope>
    <source>
        <strain evidence="5">DSM 41529</strain>
    </source>
</reference>
<dbReference type="PROSITE" id="PS00622">
    <property type="entry name" value="HTH_LUXR_1"/>
    <property type="match status" value="1"/>
</dbReference>
<dbReference type="Proteomes" id="UP001180754">
    <property type="component" value="Unassembled WGS sequence"/>
</dbReference>
<gene>
    <name evidence="5" type="ORF">RND15_30760</name>
</gene>
<evidence type="ECO:0000259" key="4">
    <source>
        <dbReference type="PROSITE" id="PS50043"/>
    </source>
</evidence>
<dbReference type="SUPFAM" id="SSF46894">
    <property type="entry name" value="C-terminal effector domain of the bipartite response regulators"/>
    <property type="match status" value="1"/>
</dbReference>
<evidence type="ECO:0000256" key="3">
    <source>
        <dbReference type="ARBA" id="ARBA00023163"/>
    </source>
</evidence>